<dbReference type="AlphaFoldDB" id="A0A2N9HB17"/>
<dbReference type="EMBL" id="OIVN01003480">
    <property type="protein sequence ID" value="SPD11566.1"/>
    <property type="molecule type" value="Genomic_DNA"/>
</dbReference>
<evidence type="ECO:0000313" key="1">
    <source>
        <dbReference type="EMBL" id="SPD11566.1"/>
    </source>
</evidence>
<name>A0A2N9HB17_FAGSY</name>
<proteinExistence type="predicted"/>
<accession>A0A2N9HB17</accession>
<reference evidence="1" key="1">
    <citation type="submission" date="2018-02" db="EMBL/GenBank/DDBJ databases">
        <authorList>
            <person name="Cohen D.B."/>
            <person name="Kent A.D."/>
        </authorList>
    </citation>
    <scope>NUCLEOTIDE SEQUENCE</scope>
</reference>
<protein>
    <submittedName>
        <fullName evidence="1">Uncharacterized protein</fullName>
    </submittedName>
</protein>
<gene>
    <name evidence="1" type="ORF">FSB_LOCUS39448</name>
</gene>
<organism evidence="1">
    <name type="scientific">Fagus sylvatica</name>
    <name type="common">Beechnut</name>
    <dbReference type="NCBI Taxonomy" id="28930"/>
    <lineage>
        <taxon>Eukaryota</taxon>
        <taxon>Viridiplantae</taxon>
        <taxon>Streptophyta</taxon>
        <taxon>Embryophyta</taxon>
        <taxon>Tracheophyta</taxon>
        <taxon>Spermatophyta</taxon>
        <taxon>Magnoliopsida</taxon>
        <taxon>eudicotyledons</taxon>
        <taxon>Gunneridae</taxon>
        <taxon>Pentapetalae</taxon>
        <taxon>rosids</taxon>
        <taxon>fabids</taxon>
        <taxon>Fagales</taxon>
        <taxon>Fagaceae</taxon>
        <taxon>Fagus</taxon>
    </lineage>
</organism>
<sequence>MELKLGSMVIPKQVFQHVRARNHKNSRTNILENVVNVNGGGVVSCYEEDGVVRMKIIVKKQDLTQMLEVMGGGGKNKAHHQPSITPSLSAEQRLNLLQKKHLLRANTTKESWSSSWSPALQSIPEEL</sequence>